<proteinExistence type="predicted"/>
<dbReference type="InterPro" id="IPR027417">
    <property type="entry name" value="P-loop_NTPase"/>
</dbReference>
<protein>
    <submittedName>
        <fullName evidence="1">Uncharacterized protein</fullName>
    </submittedName>
</protein>
<organism evidence="1 2">
    <name type="scientific">Brumimicrobium glaciale</name>
    <dbReference type="NCBI Taxonomy" id="200475"/>
    <lineage>
        <taxon>Bacteria</taxon>
        <taxon>Pseudomonadati</taxon>
        <taxon>Bacteroidota</taxon>
        <taxon>Flavobacteriia</taxon>
        <taxon>Flavobacteriales</taxon>
        <taxon>Crocinitomicaceae</taxon>
        <taxon>Brumimicrobium</taxon>
    </lineage>
</organism>
<accession>A0A4Q4KG82</accession>
<name>A0A4Q4KG82_9FLAO</name>
<dbReference type="Proteomes" id="UP000293952">
    <property type="component" value="Unassembled WGS sequence"/>
</dbReference>
<keyword evidence="2" id="KW-1185">Reference proteome</keyword>
<dbReference type="RefSeq" id="WP_130095150.1">
    <property type="nucleotide sequence ID" value="NZ_SETE01000011.1"/>
</dbReference>
<comment type="caution">
    <text evidence="1">The sequence shown here is derived from an EMBL/GenBank/DDBJ whole genome shotgun (WGS) entry which is preliminary data.</text>
</comment>
<evidence type="ECO:0000313" key="1">
    <source>
        <dbReference type="EMBL" id="RYM30729.1"/>
    </source>
</evidence>
<evidence type="ECO:0000313" key="2">
    <source>
        <dbReference type="Proteomes" id="UP000293952"/>
    </source>
</evidence>
<dbReference type="SUPFAM" id="SSF52540">
    <property type="entry name" value="P-loop containing nucleoside triphosphate hydrolases"/>
    <property type="match status" value="1"/>
</dbReference>
<sequence>MTKEEERRQNLIDGFFDMVDSLKKSRRADLSDINKDENIIEKLYVDPLENDFVLKTSLKPNTTILIGRKGTGKSTIIARLQHEVRKSKDKLSLYLDVKTIFDQSRTFTYNSANFKNILNKEELDKYFLFKSFLKLILSQIEEEVKTNTLRFFLASISKKFGPDKQNFKDEISQIFKNIDKKESEDILILKEKIVQSTENNFNENSSSTNFNLGGKVSEKAIEGTAGFEKGSQKSNKHSENIDEAFSEIFLQYYEPHKVLLELKKLLKEIGINYVFICLDDFSEIQEEAMKVFVDTIVSPLNNWSEEFFKFKIAGYPNRVYLGDIDPQKIEQIKLDYYDLYQSGKVSNTQKEAINNVKRLLTKRCSYFCSVKPESFFAYSDKVPMEQFYQLLFDSTSNVPRNIGWVLWYSFQTSVSKGKKITLQDINIASERFFKDTVEVFFSKNKYMRSAFSERLEKFHLNEVLNNIISKSKTNKTEISTSESKIFQADKSKPPTSHFYIDKKLENVLRTLELNYFITKYSEQKDQDGKTLMAFYSLNHGLCKSEDINYGKGTDRKYVIQRRFNNSDIVREYISDAKQFKCNNCSNSLPYEKLEMLEMFDMMCPKCKKGICNLEHVEINLTDQVEEELQLPEFDIRLLNSIYINEPQYPTSLAQELDCSYQKASKRAVKLVKSELLRADKIEHIKGLGIRTYYFLTQKAKDIYFK</sequence>
<gene>
    <name evidence="1" type="ORF">ERX46_17410</name>
</gene>
<reference evidence="1 2" key="1">
    <citation type="submission" date="2019-02" db="EMBL/GenBank/DDBJ databases">
        <title>Genome sequence of the sea-ice species Brumimicrobium glaciale.</title>
        <authorList>
            <person name="Bowman J.P."/>
        </authorList>
    </citation>
    <scope>NUCLEOTIDE SEQUENCE [LARGE SCALE GENOMIC DNA]</scope>
    <source>
        <strain evidence="1 2">IC156</strain>
    </source>
</reference>
<dbReference type="AlphaFoldDB" id="A0A4Q4KG82"/>
<dbReference type="EMBL" id="SETE01000011">
    <property type="protein sequence ID" value="RYM30729.1"/>
    <property type="molecule type" value="Genomic_DNA"/>
</dbReference>
<dbReference type="OrthoDB" id="5196525at2"/>